<dbReference type="EMBL" id="CAKOFQ010007097">
    <property type="protein sequence ID" value="CAH1990776.1"/>
    <property type="molecule type" value="Genomic_DNA"/>
</dbReference>
<dbReference type="InterPro" id="IPR011043">
    <property type="entry name" value="Gal_Oxase/kelch_b-propeller"/>
</dbReference>
<feature type="chain" id="PRO_5040158190" description="Kelch domain-containing protein 10" evidence="5">
    <location>
        <begin position="22"/>
        <end position="448"/>
    </location>
</feature>
<accession>A0A9P0LA46</accession>
<dbReference type="SUPFAM" id="SSF117281">
    <property type="entry name" value="Kelch motif"/>
    <property type="match status" value="1"/>
</dbReference>
<dbReference type="InterPro" id="IPR015915">
    <property type="entry name" value="Kelch-typ_b-propeller"/>
</dbReference>
<evidence type="ECO:0000256" key="1">
    <source>
        <dbReference type="ARBA" id="ARBA00022441"/>
    </source>
</evidence>
<feature type="signal peptide" evidence="5">
    <location>
        <begin position="1"/>
        <end position="21"/>
    </location>
</feature>
<evidence type="ECO:0000256" key="3">
    <source>
        <dbReference type="ARBA" id="ARBA00038487"/>
    </source>
</evidence>
<comment type="similarity">
    <text evidence="3">Belongs to the KLHDC10 family.</text>
</comment>
<reference evidence="6" key="1">
    <citation type="submission" date="2022-03" db="EMBL/GenBank/DDBJ databases">
        <authorList>
            <person name="Sayadi A."/>
        </authorList>
    </citation>
    <scope>NUCLEOTIDE SEQUENCE</scope>
</reference>
<organism evidence="6 7">
    <name type="scientific">Acanthoscelides obtectus</name>
    <name type="common">Bean weevil</name>
    <name type="synonym">Bruchus obtectus</name>
    <dbReference type="NCBI Taxonomy" id="200917"/>
    <lineage>
        <taxon>Eukaryota</taxon>
        <taxon>Metazoa</taxon>
        <taxon>Ecdysozoa</taxon>
        <taxon>Arthropoda</taxon>
        <taxon>Hexapoda</taxon>
        <taxon>Insecta</taxon>
        <taxon>Pterygota</taxon>
        <taxon>Neoptera</taxon>
        <taxon>Endopterygota</taxon>
        <taxon>Coleoptera</taxon>
        <taxon>Polyphaga</taxon>
        <taxon>Cucujiformia</taxon>
        <taxon>Chrysomeloidea</taxon>
        <taxon>Chrysomelidae</taxon>
        <taxon>Bruchinae</taxon>
        <taxon>Bruchini</taxon>
        <taxon>Acanthoscelides</taxon>
    </lineage>
</organism>
<dbReference type="Pfam" id="PF24681">
    <property type="entry name" value="Kelch_KLHDC2_KLHL20_DRC7"/>
    <property type="match status" value="1"/>
</dbReference>
<dbReference type="OrthoDB" id="7676067at2759"/>
<dbReference type="Gene3D" id="2.120.10.80">
    <property type="entry name" value="Kelch-type beta propeller"/>
    <property type="match status" value="2"/>
</dbReference>
<evidence type="ECO:0000256" key="4">
    <source>
        <dbReference type="ARBA" id="ARBA00041041"/>
    </source>
</evidence>
<name>A0A9P0LA46_ACAOB</name>
<keyword evidence="2" id="KW-0677">Repeat</keyword>
<dbReference type="FunFam" id="2.120.10.80:FF:000162">
    <property type="entry name" value="Kelch domain-containing protein 10 homolog"/>
    <property type="match status" value="1"/>
</dbReference>
<dbReference type="GO" id="GO:0032874">
    <property type="term" value="P:positive regulation of stress-activated MAPK cascade"/>
    <property type="evidence" value="ECO:0007669"/>
    <property type="project" value="TreeGrafter"/>
</dbReference>
<keyword evidence="5" id="KW-0732">Signal</keyword>
<dbReference type="InterPro" id="IPR052125">
    <property type="entry name" value="KLHDC10"/>
</dbReference>
<evidence type="ECO:0000256" key="5">
    <source>
        <dbReference type="SAM" id="SignalP"/>
    </source>
</evidence>
<evidence type="ECO:0000313" key="7">
    <source>
        <dbReference type="Proteomes" id="UP001152888"/>
    </source>
</evidence>
<dbReference type="SUPFAM" id="SSF50965">
    <property type="entry name" value="Galactose oxidase, central domain"/>
    <property type="match status" value="1"/>
</dbReference>
<gene>
    <name evidence="6" type="ORF">ACAOBT_LOCUS19867</name>
</gene>
<dbReference type="AlphaFoldDB" id="A0A9P0LA46"/>
<protein>
    <recommendedName>
        <fullName evidence="4">Kelch domain-containing protein 10</fullName>
    </recommendedName>
</protein>
<evidence type="ECO:0000256" key="2">
    <source>
        <dbReference type="ARBA" id="ARBA00022737"/>
    </source>
</evidence>
<dbReference type="PANTHER" id="PTHR46428:SF1">
    <property type="entry name" value="KELCH DOMAIN-CONTAINING PROTEIN 10"/>
    <property type="match status" value="1"/>
</dbReference>
<keyword evidence="7" id="KW-1185">Reference proteome</keyword>
<keyword evidence="1" id="KW-0880">Kelch repeat</keyword>
<dbReference type="InterPro" id="IPR006652">
    <property type="entry name" value="Kelch_1"/>
</dbReference>
<dbReference type="Pfam" id="PF01344">
    <property type="entry name" value="Kelch_1"/>
    <property type="match status" value="1"/>
</dbReference>
<dbReference type="PANTHER" id="PTHR46428">
    <property type="entry name" value="KELCH DOMAIN-CONTAINING PROTEIN 10"/>
    <property type="match status" value="1"/>
</dbReference>
<comment type="caution">
    <text evidence="6">The sequence shown here is derived from an EMBL/GenBank/DDBJ whole genome shotgun (WGS) entry which is preliminary data.</text>
</comment>
<sequence>MYSAGVGVFLRKLIHILYAIAARMCSSGPDGGPGVYAFRAFRFERIKPSSTSRVPFPRSGHRIAADTANFYSFGGYNPLPRDYDRHGDDGEDAAERENGFLDGYWIQTLFQELWKFNYASAEWTRYSNGDTMPMELASNALLLHKNILMVYGGTGTPFGFRSSNQLYTCRVNDREGLMVEVNTTGQHPLPLYGQALIFYNDYLYTIGGTTGQAYTCDIHRLNLKSMNWEIVYICNGHGEYEPKGRYRHEVGFDGRNIYVLGGGTVTEAFDFKYIPAFDVEDLIWRRQKTVKDSNKGYPQPRRCHGAVQVNVDDNGGAPQVFVIGGHDGVNIFDDLWRLDLRTFQWTCFDTCRLPRPMYFHATAVSPQGRLYVFGGNYSVNDDIRRTNAIYSTWVCVPKLSEMCWEAVLHYNPNLNRCRSEELINSGLPRHFVQRLGGFNNLNGRVKTE</sequence>
<proteinExistence type="inferred from homology"/>
<dbReference type="Proteomes" id="UP001152888">
    <property type="component" value="Unassembled WGS sequence"/>
</dbReference>
<evidence type="ECO:0000313" key="6">
    <source>
        <dbReference type="EMBL" id="CAH1990776.1"/>
    </source>
</evidence>